<evidence type="ECO:0000256" key="3">
    <source>
        <dbReference type="ARBA" id="ARBA00022884"/>
    </source>
</evidence>
<evidence type="ECO:0000256" key="6">
    <source>
        <dbReference type="PROSITE-ProRule" id="PRU00176"/>
    </source>
</evidence>
<feature type="compositionally biased region" description="Basic and acidic residues" evidence="7">
    <location>
        <begin position="548"/>
        <end position="569"/>
    </location>
</feature>
<dbReference type="InterPro" id="IPR000504">
    <property type="entry name" value="RRM_dom"/>
</dbReference>
<dbReference type="SUPFAM" id="SSF53474">
    <property type="entry name" value="alpha/beta-Hydrolases"/>
    <property type="match status" value="2"/>
</dbReference>
<evidence type="ECO:0000313" key="9">
    <source>
        <dbReference type="EMBL" id="KAK4874532.1"/>
    </source>
</evidence>
<feature type="compositionally biased region" description="Basic residues" evidence="7">
    <location>
        <begin position="804"/>
        <end position="845"/>
    </location>
</feature>
<dbReference type="Gene3D" id="3.30.70.330">
    <property type="match status" value="1"/>
</dbReference>
<dbReference type="SUPFAM" id="SSF54928">
    <property type="entry name" value="RNA-binding domain, RBD"/>
    <property type="match status" value="1"/>
</dbReference>
<protein>
    <recommendedName>
        <fullName evidence="8">RRM domain-containing protein</fullName>
    </recommendedName>
</protein>
<feature type="compositionally biased region" description="Low complexity" evidence="7">
    <location>
        <begin position="570"/>
        <end position="616"/>
    </location>
</feature>
<dbReference type="InterPro" id="IPR029058">
    <property type="entry name" value="AB_hydrolase_fold"/>
</dbReference>
<dbReference type="Proteomes" id="UP001353858">
    <property type="component" value="Unassembled WGS sequence"/>
</dbReference>
<evidence type="ECO:0000256" key="4">
    <source>
        <dbReference type="ARBA" id="ARBA00023187"/>
    </source>
</evidence>
<accession>A0AAN7SCL3</accession>
<feature type="compositionally biased region" description="Basic residues" evidence="7">
    <location>
        <begin position="684"/>
        <end position="708"/>
    </location>
</feature>
<dbReference type="InterPro" id="IPR000073">
    <property type="entry name" value="AB_hydrolase_1"/>
</dbReference>
<sequence length="852" mass="96204">MSVTNGYYNVNSPDVNGDFEEIRIEVPWGHIAGKWWGPRNVQPILAVHGWQDNAGTFDTLVPLIRDDKTAILCIDLPGHGLSSHQPKGGGIAFLYASLYPNDIEKYVSIDVAAPTPREPSKVVPFLGAQIDRFLLFENGSTQDYSFEDLVNKTVSGYQDSLTEASARILLKRGASRTVPNQDSYNYTRDSRLKLIGFGFFTLEQVLHFASRIRCNVLNIRSTIGSQLQPSEIYNTITQAISEATKCKTCLVEEMFQKWEEIEIPVPWGHISGKWWGSKDVQPILAIHGHEHNAGSFDTLAPLLVDEDISILSIDLPGHGFSSHLPSGLCYYQVWDGVIWLRRIADYFKWKQISIMGHSLGGAIGFLYAAIFPNEVYKYISLDTAAPLTIKQPLDRMIDKFIKCESKKSPSLSYHDISEMVEDAHKNKLTQKSCEILMKRGTTMLPDGSYVINRDNRLKYSYIICFSQEQIHELALKIKCQVLNIRANPGQHFDNDAYESVLKCVKQNAAVFEYHRVPGNHHVHLNNPERLLVTSAYLRLQSKMARKGSASEEDKDKKKERGRDKKKKSESGSSSSDSSRSSSESSSSSGSKSSSSSSSGSSSRSSSSSSDSSSSSSDNRTRPKRRSSRSASKPTGRKSRDGDKKEKEREREKDKEKDKDGIKDKDQANRKSSPVKDDKAAGTKPRSRSRSRSSRRKRRRRSPTPRPTKIHIGRLTRTVNKEHIIEIFSTYGIIKHVEFPKDHVHQHIGRGYAYVEFATADEAENAMKHMDGGQIDGQEITAAPVLIPKPRPPPIRRSPMPMRRPPMRRTPPRFRRRSPLRPPRRSPIRRRPHSRSPPPRRRKRSRSSSSSSR</sequence>
<keyword evidence="4" id="KW-0508">mRNA splicing</keyword>
<keyword evidence="10" id="KW-1185">Reference proteome</keyword>
<dbReference type="PROSITE" id="PS50102">
    <property type="entry name" value="RRM"/>
    <property type="match status" value="1"/>
</dbReference>
<dbReference type="Gene3D" id="3.40.50.1820">
    <property type="entry name" value="alpha/beta hydrolase"/>
    <property type="match status" value="3"/>
</dbReference>
<feature type="compositionally biased region" description="Basic and acidic residues" evidence="7">
    <location>
        <begin position="637"/>
        <end position="680"/>
    </location>
</feature>
<organism evidence="9 10">
    <name type="scientific">Aquatica leii</name>
    <dbReference type="NCBI Taxonomy" id="1421715"/>
    <lineage>
        <taxon>Eukaryota</taxon>
        <taxon>Metazoa</taxon>
        <taxon>Ecdysozoa</taxon>
        <taxon>Arthropoda</taxon>
        <taxon>Hexapoda</taxon>
        <taxon>Insecta</taxon>
        <taxon>Pterygota</taxon>
        <taxon>Neoptera</taxon>
        <taxon>Endopterygota</taxon>
        <taxon>Coleoptera</taxon>
        <taxon>Polyphaga</taxon>
        <taxon>Elateriformia</taxon>
        <taxon>Elateroidea</taxon>
        <taxon>Lampyridae</taxon>
        <taxon>Luciolinae</taxon>
        <taxon>Aquatica</taxon>
    </lineage>
</organism>
<feature type="compositionally biased region" description="Pro residues" evidence="7">
    <location>
        <begin position="786"/>
        <end position="795"/>
    </location>
</feature>
<feature type="region of interest" description="Disordered" evidence="7">
    <location>
        <begin position="542"/>
        <end position="708"/>
    </location>
</feature>
<evidence type="ECO:0000256" key="5">
    <source>
        <dbReference type="ARBA" id="ARBA00023242"/>
    </source>
</evidence>
<dbReference type="GO" id="GO:0061574">
    <property type="term" value="C:ASAP complex"/>
    <property type="evidence" value="ECO:0007669"/>
    <property type="project" value="TreeGrafter"/>
</dbReference>
<dbReference type="InterPro" id="IPR034201">
    <property type="entry name" value="RNPS1_RRM"/>
</dbReference>
<dbReference type="SMART" id="SM00360">
    <property type="entry name" value="RRM"/>
    <property type="match status" value="1"/>
</dbReference>
<evidence type="ECO:0000313" key="10">
    <source>
        <dbReference type="Proteomes" id="UP001353858"/>
    </source>
</evidence>
<evidence type="ECO:0000256" key="1">
    <source>
        <dbReference type="ARBA" id="ARBA00004123"/>
    </source>
</evidence>
<gene>
    <name evidence="9" type="ORF">RN001_013892</name>
</gene>
<dbReference type="PANTHER" id="PTHR15481">
    <property type="entry name" value="RIBONUCLEIC ACID BINDING PROTEIN S1"/>
    <property type="match status" value="1"/>
</dbReference>
<dbReference type="Pfam" id="PF00561">
    <property type="entry name" value="Abhydrolase_1"/>
    <property type="match status" value="1"/>
</dbReference>
<dbReference type="InterPro" id="IPR035979">
    <property type="entry name" value="RBD_domain_sf"/>
</dbReference>
<dbReference type="GO" id="GO:0005654">
    <property type="term" value="C:nucleoplasm"/>
    <property type="evidence" value="ECO:0007669"/>
    <property type="project" value="TreeGrafter"/>
</dbReference>
<evidence type="ECO:0000256" key="7">
    <source>
        <dbReference type="SAM" id="MobiDB-lite"/>
    </source>
</evidence>
<dbReference type="GO" id="GO:0000398">
    <property type="term" value="P:mRNA splicing, via spliceosome"/>
    <property type="evidence" value="ECO:0007669"/>
    <property type="project" value="TreeGrafter"/>
</dbReference>
<dbReference type="Pfam" id="PF00076">
    <property type="entry name" value="RRM_1"/>
    <property type="match status" value="1"/>
</dbReference>
<keyword evidence="5" id="KW-0539">Nucleus</keyword>
<keyword evidence="2" id="KW-0507">mRNA processing</keyword>
<evidence type="ECO:0000256" key="2">
    <source>
        <dbReference type="ARBA" id="ARBA00022664"/>
    </source>
</evidence>
<dbReference type="PANTHER" id="PTHR15481:SF0">
    <property type="entry name" value="LD23870P-RELATED"/>
    <property type="match status" value="1"/>
</dbReference>
<comment type="caution">
    <text evidence="9">The sequence shown here is derived from an EMBL/GenBank/DDBJ whole genome shotgun (WGS) entry which is preliminary data.</text>
</comment>
<comment type="subcellular location">
    <subcellularLocation>
        <location evidence="1">Nucleus</location>
    </subcellularLocation>
</comment>
<proteinExistence type="predicted"/>
<name>A0AAN7SCL3_9COLE</name>
<keyword evidence="3 6" id="KW-0694">RNA-binding</keyword>
<dbReference type="InterPro" id="IPR012677">
    <property type="entry name" value="Nucleotide-bd_a/b_plait_sf"/>
</dbReference>
<evidence type="ECO:0000259" key="8">
    <source>
        <dbReference type="PROSITE" id="PS50102"/>
    </source>
</evidence>
<dbReference type="CDD" id="cd12365">
    <property type="entry name" value="RRM_RNPS1"/>
    <property type="match status" value="1"/>
</dbReference>
<dbReference type="GO" id="GO:0003723">
    <property type="term" value="F:RNA binding"/>
    <property type="evidence" value="ECO:0007669"/>
    <property type="project" value="UniProtKB-UniRule"/>
</dbReference>
<dbReference type="EMBL" id="JARPUR010000006">
    <property type="protein sequence ID" value="KAK4874532.1"/>
    <property type="molecule type" value="Genomic_DNA"/>
</dbReference>
<feature type="region of interest" description="Disordered" evidence="7">
    <location>
        <begin position="781"/>
        <end position="852"/>
    </location>
</feature>
<reference evidence="10" key="1">
    <citation type="submission" date="2023-01" db="EMBL/GenBank/DDBJ databases">
        <title>Key to firefly adult light organ development and bioluminescence: homeobox transcription factors regulate luciferase expression and transportation to peroxisome.</title>
        <authorList>
            <person name="Fu X."/>
        </authorList>
    </citation>
    <scope>NUCLEOTIDE SEQUENCE [LARGE SCALE GENOMIC DNA]</scope>
</reference>
<dbReference type="GO" id="GO:0005737">
    <property type="term" value="C:cytoplasm"/>
    <property type="evidence" value="ECO:0007669"/>
    <property type="project" value="TreeGrafter"/>
</dbReference>
<dbReference type="AlphaFoldDB" id="A0AAN7SCL3"/>
<feature type="domain" description="RRM" evidence="8">
    <location>
        <begin position="707"/>
        <end position="779"/>
    </location>
</feature>